<dbReference type="Pfam" id="PF21046">
    <property type="entry name" value="Rad26-like_C"/>
    <property type="match status" value="1"/>
</dbReference>
<dbReference type="Pfam" id="PF12331">
    <property type="entry name" value="Rad26-like_helical_rpts"/>
    <property type="match status" value="1"/>
</dbReference>
<dbReference type="AlphaFoldDB" id="A0A0E9NIU3"/>
<dbReference type="Proteomes" id="UP000033140">
    <property type="component" value="Unassembled WGS sequence"/>
</dbReference>
<feature type="domain" description="Rad26-like helical repeats" evidence="3">
    <location>
        <begin position="466"/>
        <end position="642"/>
    </location>
</feature>
<gene>
    <name evidence="5" type="ORF">G7K_3481-t1</name>
</gene>
<feature type="coiled-coil region" evidence="1">
    <location>
        <begin position="208"/>
        <end position="246"/>
    </location>
</feature>
<feature type="compositionally biased region" description="Polar residues" evidence="2">
    <location>
        <begin position="112"/>
        <end position="125"/>
    </location>
</feature>
<evidence type="ECO:0000259" key="3">
    <source>
        <dbReference type="Pfam" id="PF12331"/>
    </source>
</evidence>
<organism evidence="5 6">
    <name type="scientific">Saitoella complicata (strain BCRC 22490 / CBS 7301 / JCM 7358 / NBRC 10748 / NRRL Y-17804)</name>
    <dbReference type="NCBI Taxonomy" id="698492"/>
    <lineage>
        <taxon>Eukaryota</taxon>
        <taxon>Fungi</taxon>
        <taxon>Dikarya</taxon>
        <taxon>Ascomycota</taxon>
        <taxon>Taphrinomycotina</taxon>
        <taxon>Taphrinomycotina incertae sedis</taxon>
        <taxon>Saitoella</taxon>
    </lineage>
</organism>
<evidence type="ECO:0000256" key="1">
    <source>
        <dbReference type="SAM" id="Coils"/>
    </source>
</evidence>
<evidence type="ECO:0000313" key="6">
    <source>
        <dbReference type="Proteomes" id="UP000033140"/>
    </source>
</evidence>
<feature type="region of interest" description="Disordered" evidence="2">
    <location>
        <begin position="64"/>
        <end position="152"/>
    </location>
</feature>
<feature type="region of interest" description="Disordered" evidence="2">
    <location>
        <begin position="262"/>
        <end position="286"/>
    </location>
</feature>
<evidence type="ECO:0000256" key="2">
    <source>
        <dbReference type="SAM" id="MobiDB-lite"/>
    </source>
</evidence>
<protein>
    <recommendedName>
        <fullName evidence="7">DNA repair protein Rad26</fullName>
    </recommendedName>
</protein>
<dbReference type="EMBL" id="BACD03000021">
    <property type="protein sequence ID" value="GAO49330.1"/>
    <property type="molecule type" value="Genomic_DNA"/>
</dbReference>
<feature type="compositionally biased region" description="Basic and acidic residues" evidence="2">
    <location>
        <begin position="64"/>
        <end position="74"/>
    </location>
</feature>
<evidence type="ECO:0000259" key="4">
    <source>
        <dbReference type="Pfam" id="PF21046"/>
    </source>
</evidence>
<proteinExistence type="predicted"/>
<evidence type="ECO:0008006" key="7">
    <source>
        <dbReference type="Google" id="ProtNLM"/>
    </source>
</evidence>
<feature type="compositionally biased region" description="Pro residues" evidence="2">
    <location>
        <begin position="130"/>
        <end position="140"/>
    </location>
</feature>
<feature type="domain" description="Rad26-like C-terminal" evidence="4">
    <location>
        <begin position="663"/>
        <end position="723"/>
    </location>
</feature>
<reference evidence="5 6" key="3">
    <citation type="journal article" date="2015" name="Genome Announc.">
        <title>Draft Genome Sequence of the Archiascomycetous Yeast Saitoella complicata.</title>
        <authorList>
            <person name="Yamauchi K."/>
            <person name="Kondo S."/>
            <person name="Hamamoto M."/>
            <person name="Takahashi Y."/>
            <person name="Ogura Y."/>
            <person name="Hayashi T."/>
            <person name="Nishida H."/>
        </authorList>
    </citation>
    <scope>NUCLEOTIDE SEQUENCE [LARGE SCALE GENOMIC DNA]</scope>
    <source>
        <strain evidence="5 6">NRRL Y-17804</strain>
    </source>
</reference>
<comment type="caution">
    <text evidence="5">The sequence shown here is derived from an EMBL/GenBank/DDBJ whole genome shotgun (WGS) entry which is preliminary data.</text>
</comment>
<feature type="compositionally biased region" description="Low complexity" evidence="2">
    <location>
        <begin position="141"/>
        <end position="152"/>
    </location>
</feature>
<dbReference type="InterPro" id="IPR048379">
    <property type="entry name" value="Rad26-like_C"/>
</dbReference>
<keyword evidence="6" id="KW-1185">Reference proteome</keyword>
<name>A0A0E9NIU3_SAICN</name>
<accession>A0A0E9NIU3</accession>
<sequence>MDDDEFAFDDDIDLDELQKVEDAAIVTLTQQPAARGRIEVPGTDLGSAAGYHLSYGQARVAQLRRDGSDLRRSTTGESMGQELGIGGAPPRRSTSDLSAIAPQQGVPPRWQQPRSYSSNLSTVGQVPSPAALPSPPPLPQLPTTTKTTNPIPTNPSDLVKELEALRAQNSSLQSSLATSTTLLSSHAGQISLLRSNLSRLSTSHSAALISAKQEVREAEESARRELESLKGELERERVEKGFLEREVREVGEMSKELRAKLAAGGASAETPRKKTNGDAGGWVGQREFEGNDDQIIRRKRRRTTSANQPHDAPVPETDESEAPIVVVPAVKAEEHDRLDFIHELIAYTPPFASSTSYIALSTCTLPKSSLPISTSLTHQILIDSSVLTAESLPKRVLEVLLDMANKIEQEQMWPALVHLFFLAEWTMICHPHIETLRETLEGWLAFTKRVIAQEMIPRIQSTDLDAETDPAEGALESVDAAWQVLETLLFVVGAAGSKEEDTIRKIWGTLGLEWTLMSLHPKQRSAVTSAALRTLHRSITPTSLGPLLPPSIDSNTSDETERAKERTYLFDALTKYLIRPQTSLTLKCLVIDVLARNHSLHSSTLQPRTEKMLIPRLIRCITSTVTFAYNRPSAPSPPLTTLLRSSVRLLRSIAPVDKPEQLLQEIVSAGTGTFQAFVVGMTRVAFDEWEGEEEGWGDDVAEFAREVLECGVSPEEGDQIYEVMYT</sequence>
<keyword evidence="1" id="KW-0175">Coiled coil</keyword>
<dbReference type="OrthoDB" id="5245063at2759"/>
<dbReference type="RefSeq" id="XP_019022382.1">
    <property type="nucleotide sequence ID" value="XM_019166359.1"/>
</dbReference>
<dbReference type="InterPro" id="IPR022093">
    <property type="entry name" value="Rad26-like_helical"/>
</dbReference>
<evidence type="ECO:0000313" key="5">
    <source>
        <dbReference type="EMBL" id="GAO49330.1"/>
    </source>
</evidence>
<reference evidence="5 6" key="1">
    <citation type="journal article" date="2011" name="J. Gen. Appl. Microbiol.">
        <title>Draft genome sequencing of the enigmatic yeast Saitoella complicata.</title>
        <authorList>
            <person name="Nishida H."/>
            <person name="Hamamoto M."/>
            <person name="Sugiyama J."/>
        </authorList>
    </citation>
    <scope>NUCLEOTIDE SEQUENCE [LARGE SCALE GENOMIC DNA]</scope>
    <source>
        <strain evidence="5 6">NRRL Y-17804</strain>
    </source>
</reference>
<dbReference type="STRING" id="698492.A0A0E9NIU3"/>
<feature type="region of interest" description="Disordered" evidence="2">
    <location>
        <begin position="298"/>
        <end position="320"/>
    </location>
</feature>
<reference evidence="5 6" key="2">
    <citation type="journal article" date="2014" name="J. Gen. Appl. Microbiol.">
        <title>The early diverging ascomycetous budding yeast Saitoella complicata has three histone deacetylases belonging to the Clr6, Hos2, and Rpd3 lineages.</title>
        <authorList>
            <person name="Nishida H."/>
            <person name="Matsumoto T."/>
            <person name="Kondo S."/>
            <person name="Hamamoto M."/>
            <person name="Yoshikawa H."/>
        </authorList>
    </citation>
    <scope>NUCLEOTIDE SEQUENCE [LARGE SCALE GENOMIC DNA]</scope>
    <source>
        <strain evidence="5 6">NRRL Y-17804</strain>
    </source>
</reference>